<dbReference type="InterPro" id="IPR005656">
    <property type="entry name" value="MmgE_PrpD"/>
</dbReference>
<dbReference type="InterPro" id="IPR042183">
    <property type="entry name" value="MmgE/PrpD_sf_1"/>
</dbReference>
<dbReference type="EMBL" id="AWXE01000001">
    <property type="protein sequence ID" value="ERL47390.1"/>
    <property type="molecule type" value="Genomic_DNA"/>
</dbReference>
<organism evidence="4 5">
    <name type="scientific">Candidatus Micropelagius thuwalensis</name>
    <dbReference type="NCBI Taxonomy" id="1397666"/>
    <lineage>
        <taxon>Bacteria</taxon>
        <taxon>Pseudomonadati</taxon>
        <taxon>Pseudomonadota</taxon>
        <taxon>Alphaproteobacteria</taxon>
        <taxon>PS1 clade</taxon>
        <taxon>Candidatus Micropelagius</taxon>
    </lineage>
</organism>
<dbReference type="Gene3D" id="1.10.4100.10">
    <property type="entry name" value="2-methylcitrate dehydratase PrpD"/>
    <property type="match status" value="1"/>
</dbReference>
<keyword evidence="4" id="KW-0560">Oxidoreductase</keyword>
<name>U2WV22_9PROT</name>
<dbReference type="Proteomes" id="UP000016762">
    <property type="component" value="Unassembled WGS sequence"/>
</dbReference>
<proteinExistence type="inferred from homology"/>
<dbReference type="InterPro" id="IPR045336">
    <property type="entry name" value="MmgE_PrpD_N"/>
</dbReference>
<accession>U2WV22</accession>
<evidence type="ECO:0000259" key="2">
    <source>
        <dbReference type="Pfam" id="PF03972"/>
    </source>
</evidence>
<dbReference type="SUPFAM" id="SSF103378">
    <property type="entry name" value="2-methylcitrate dehydratase PrpD"/>
    <property type="match status" value="1"/>
</dbReference>
<dbReference type="eggNOG" id="COG2079">
    <property type="taxonomic scope" value="Bacteria"/>
</dbReference>
<dbReference type="GO" id="GO:0004022">
    <property type="term" value="F:alcohol dehydrogenase (NAD+) activity"/>
    <property type="evidence" value="ECO:0007669"/>
    <property type="project" value="UniProtKB-EC"/>
</dbReference>
<dbReference type="AlphaFoldDB" id="U2WV22"/>
<dbReference type="PANTHER" id="PTHR16943:SF8">
    <property type="entry name" value="2-METHYLCITRATE DEHYDRATASE"/>
    <property type="match status" value="1"/>
</dbReference>
<dbReference type="InterPro" id="IPR042188">
    <property type="entry name" value="MmgE/PrpD_sf_2"/>
</dbReference>
<protein>
    <submittedName>
        <fullName evidence="4">Putative NADP-dependent oxidoreductase yfmJ protein</fullName>
        <ecNumber evidence="4">1.1.1.1</ecNumber>
    </submittedName>
</protein>
<feature type="domain" description="MmgE/PrpD N-terminal" evidence="2">
    <location>
        <begin position="11"/>
        <end position="244"/>
    </location>
</feature>
<dbReference type="EC" id="1.1.1.1" evidence="4"/>
<dbReference type="InterPro" id="IPR036148">
    <property type="entry name" value="MmgE/PrpD_sf"/>
</dbReference>
<dbReference type="InterPro" id="IPR045337">
    <property type="entry name" value="MmgE_PrpD_C"/>
</dbReference>
<evidence type="ECO:0000256" key="1">
    <source>
        <dbReference type="ARBA" id="ARBA00006174"/>
    </source>
</evidence>
<dbReference type="Pfam" id="PF03972">
    <property type="entry name" value="MmgE_PrpD_N"/>
    <property type="match status" value="1"/>
</dbReference>
<comment type="similarity">
    <text evidence="1">Belongs to the PrpD family.</text>
</comment>
<feature type="domain" description="MmgE/PrpD C-terminal" evidence="3">
    <location>
        <begin position="266"/>
        <end position="420"/>
    </location>
</feature>
<gene>
    <name evidence="4" type="primary">yfmJ</name>
    <name evidence="4" type="ORF">RS24_00328</name>
</gene>
<dbReference type="STRING" id="1397666.RS24_00328"/>
<dbReference type="PATRIC" id="fig|1397666.3.peg.303"/>
<evidence type="ECO:0000313" key="4">
    <source>
        <dbReference type="EMBL" id="ERL47390.1"/>
    </source>
</evidence>
<comment type="caution">
    <text evidence="4">The sequence shown here is derived from an EMBL/GenBank/DDBJ whole genome shotgun (WGS) entry which is preliminary data.</text>
</comment>
<dbReference type="Pfam" id="PF19305">
    <property type="entry name" value="MmgE_PrpD_C"/>
    <property type="match status" value="1"/>
</dbReference>
<evidence type="ECO:0000259" key="3">
    <source>
        <dbReference type="Pfam" id="PF19305"/>
    </source>
</evidence>
<dbReference type="PANTHER" id="PTHR16943">
    <property type="entry name" value="2-METHYLCITRATE DEHYDRATASE-RELATED"/>
    <property type="match status" value="1"/>
</dbReference>
<evidence type="ECO:0000313" key="5">
    <source>
        <dbReference type="Proteomes" id="UP000016762"/>
    </source>
</evidence>
<reference evidence="4 5" key="1">
    <citation type="journal article" date="2014" name="FEMS Microbiol. Ecol.">
        <title>Genomic differentiation among two strains of the PS1 clade isolated from geographically separated marine habitats.</title>
        <authorList>
            <person name="Jimenez-Infante F."/>
            <person name="Ngugi D.K."/>
            <person name="Alam I."/>
            <person name="Rashid M."/>
            <person name="Baalawi W."/>
            <person name="Kamau A.A."/>
            <person name="Bajic V.B."/>
            <person name="Stingl U."/>
        </authorList>
    </citation>
    <scope>NUCLEOTIDE SEQUENCE [LARGE SCALE GENOMIC DNA]</scope>
    <source>
        <strain evidence="4 5">RS24</strain>
    </source>
</reference>
<dbReference type="GO" id="GO:0016829">
    <property type="term" value="F:lyase activity"/>
    <property type="evidence" value="ECO:0007669"/>
    <property type="project" value="InterPro"/>
</dbReference>
<dbReference type="RefSeq" id="WP_021776408.1">
    <property type="nucleotide sequence ID" value="NZ_AWXE01000001.1"/>
</dbReference>
<keyword evidence="5" id="KW-1185">Reference proteome</keyword>
<dbReference type="OrthoDB" id="9795089at2"/>
<sequence>MEDKAVTAIIDKINTVSEKTLDQATTKAAKKFLADSLAVGFSGYHEPVAAQLRQTAKQWGTSKQACLIGTQERQPSTSAAFCNAFQIHCQEFDCLHEAATVHVMAVLAGSLVAVADREKLTIEDALKAIVVGVDVAAGLGLAAKKGLTFFRPATAGAMGTAAAFGTFVKLDEVKLKNFMGLVYSQLAGTMQAHIEGSVALPLQIGAAARSVITALDLSREGIGGPHNVMTGPYGYFNLFEQDANCESFVTELKTKSRVLELSHKPFPTGRAAHAILDGIRSIMRENHLVVDDIKEIKAAVPPLIRRLVDRPIKNDMSASYARLCIYYLSALMMRDLRIDRNSFSPANLKDNSLQIISRKLVLIDNDLKDPNALSPQHIILQTFNGQTFELDIHATLGHPDNPLNYDDQIEKITNCLQTDTHDESKTYISKATDLLDMKEDKLLEEVIATL</sequence>
<dbReference type="Gene3D" id="3.30.1330.120">
    <property type="entry name" value="2-methylcitrate dehydratase PrpD"/>
    <property type="match status" value="1"/>
</dbReference>